<dbReference type="Proteomes" id="UP000653231">
    <property type="component" value="Unassembled WGS sequence"/>
</dbReference>
<protein>
    <recommendedName>
        <fullName evidence="4">Chromosome partitioning protein ParB</fullName>
    </recommendedName>
</protein>
<reference evidence="2 3" key="1">
    <citation type="submission" date="2020-09" db="EMBL/GenBank/DDBJ databases">
        <title>Actinomycete isolated from the Camponotus japonicus Mayr.</title>
        <authorList>
            <person name="Gong X."/>
        </authorList>
    </citation>
    <scope>NUCLEOTIDE SEQUENCE [LARGE SCALE GENOMIC DNA]</scope>
    <source>
        <strain evidence="2 3">2C-HV3</strain>
    </source>
</reference>
<gene>
    <name evidence="2" type="ORF">IEQ31_28400</name>
</gene>
<organism evidence="2 3">
    <name type="scientific">Microbispora bryophytorum subsp. camponoti</name>
    <dbReference type="NCBI Taxonomy" id="1677852"/>
    <lineage>
        <taxon>Bacteria</taxon>
        <taxon>Bacillati</taxon>
        <taxon>Actinomycetota</taxon>
        <taxon>Actinomycetes</taxon>
        <taxon>Streptosporangiales</taxon>
        <taxon>Streptosporangiaceae</taxon>
        <taxon>Microbispora</taxon>
    </lineage>
</organism>
<accession>A0ABR8LEU7</accession>
<evidence type="ECO:0000256" key="1">
    <source>
        <dbReference type="SAM" id="MobiDB-lite"/>
    </source>
</evidence>
<evidence type="ECO:0000313" key="3">
    <source>
        <dbReference type="Proteomes" id="UP000653231"/>
    </source>
</evidence>
<name>A0ABR8LEU7_9ACTN</name>
<proteinExistence type="predicted"/>
<dbReference type="EMBL" id="JACXRZ010000026">
    <property type="protein sequence ID" value="MBD3147084.1"/>
    <property type="molecule type" value="Genomic_DNA"/>
</dbReference>
<feature type="region of interest" description="Disordered" evidence="1">
    <location>
        <begin position="477"/>
        <end position="538"/>
    </location>
</feature>
<evidence type="ECO:0008006" key="4">
    <source>
        <dbReference type="Google" id="ProtNLM"/>
    </source>
</evidence>
<comment type="caution">
    <text evidence="2">The sequence shown here is derived from an EMBL/GenBank/DDBJ whole genome shotgun (WGS) entry which is preliminary data.</text>
</comment>
<keyword evidence="3" id="KW-1185">Reference proteome</keyword>
<evidence type="ECO:0000313" key="2">
    <source>
        <dbReference type="EMBL" id="MBD3147084.1"/>
    </source>
</evidence>
<sequence>MPETADWENGLREAGNVRLARISLHLLDHHPGNVRADYALTEAFCRSLAAEQQVAVHVVPIPDDHPRGEGEEGYRFWVTKGNRRLAAARHQQLPNLLCLIDLAKAGDRAGQFIDMVVENDDDYRRGLTAFEQAQALFAAHEAGASRTRIRKLTGRTREEVAGAITAGRLSTTTRQAAQKMNHDWTLEDLALLAEFDGDEEALAEIHQRVGWGHKVRYSVEYIRAERAEAAERARVRAELEQAGIRVTDDIPSGALTLTRLADFVTDFDPDTHTSCEGHGVFLRSRGTPTPVAYCTGPERHGYAPPETPGAPGACAVGSAAPAKADELERKLVIEGNRAWKASATVRQEWVAALLARATAPKPVLAWVARQLLEMPTPLRDKLTGARHTTVWAKLAGTIDAASTAMVRPGRLPLLALAPIAVAYEHQMTVPDSARYIWRHDRTGAVSRPDARTYLSLLVELGYQPTPIEQAIIDGLPYRGDAPAEEPEPEQAPDAGEPPHEPAAEETSTAAPQDADTGAGPQADPDVGDGDGAQYSAAA</sequence>
<dbReference type="RefSeq" id="WP_191054322.1">
    <property type="nucleotide sequence ID" value="NZ_JACXRZ010000026.1"/>
</dbReference>